<feature type="domain" description="RNA polymerase sigma-70 region 2" evidence="1">
    <location>
        <begin position="29"/>
        <end position="85"/>
    </location>
</feature>
<protein>
    <recommendedName>
        <fullName evidence="1">RNA polymerase sigma-70 region 2 domain-containing protein</fullName>
    </recommendedName>
</protein>
<dbReference type="Pfam" id="PF04542">
    <property type="entry name" value="Sigma70_r2"/>
    <property type="match status" value="1"/>
</dbReference>
<dbReference type="Gene3D" id="1.10.1740.10">
    <property type="match status" value="1"/>
</dbReference>
<dbReference type="GO" id="GO:0006352">
    <property type="term" value="P:DNA-templated transcription initiation"/>
    <property type="evidence" value="ECO:0007669"/>
    <property type="project" value="InterPro"/>
</dbReference>
<dbReference type="InterPro" id="IPR007627">
    <property type="entry name" value="RNA_pol_sigma70_r2"/>
</dbReference>
<gene>
    <name evidence="2" type="ORF">DK847_06910</name>
</gene>
<name>A0A2W2AZQ3_9HYPH</name>
<reference evidence="3" key="1">
    <citation type="submission" date="2018-06" db="EMBL/GenBank/DDBJ databases">
        <title>Aestuariibacter litoralis strain KCTC 52945T.</title>
        <authorList>
            <person name="Li X."/>
            <person name="Salam N."/>
            <person name="Li J.-L."/>
            <person name="Chen Y.-M."/>
            <person name="Yang Z.-W."/>
            <person name="Zhang L.-Y."/>
            <person name="Han M.-X."/>
            <person name="Xiao M."/>
            <person name="Li W.-J."/>
        </authorList>
    </citation>
    <scope>NUCLEOTIDE SEQUENCE [LARGE SCALE GENOMIC DNA]</scope>
    <source>
        <strain evidence="3">KCTC 52945</strain>
    </source>
</reference>
<dbReference type="GO" id="GO:0003700">
    <property type="term" value="F:DNA-binding transcription factor activity"/>
    <property type="evidence" value="ECO:0007669"/>
    <property type="project" value="InterPro"/>
</dbReference>
<dbReference type="Proteomes" id="UP000248795">
    <property type="component" value="Unassembled WGS sequence"/>
</dbReference>
<evidence type="ECO:0000259" key="1">
    <source>
        <dbReference type="Pfam" id="PF04542"/>
    </source>
</evidence>
<dbReference type="EMBL" id="QKVK01000002">
    <property type="protein sequence ID" value="PZF78140.1"/>
    <property type="molecule type" value="Genomic_DNA"/>
</dbReference>
<organism evidence="2 3">
    <name type="scientific">Aestuariivirga litoralis</name>
    <dbReference type="NCBI Taxonomy" id="2650924"/>
    <lineage>
        <taxon>Bacteria</taxon>
        <taxon>Pseudomonadati</taxon>
        <taxon>Pseudomonadota</taxon>
        <taxon>Alphaproteobacteria</taxon>
        <taxon>Hyphomicrobiales</taxon>
        <taxon>Aestuariivirgaceae</taxon>
        <taxon>Aestuariivirga</taxon>
    </lineage>
</organism>
<accession>A0A2W2AZQ3</accession>
<comment type="caution">
    <text evidence="2">The sequence shown here is derived from an EMBL/GenBank/DDBJ whole genome shotgun (WGS) entry which is preliminary data.</text>
</comment>
<dbReference type="InterPro" id="IPR013325">
    <property type="entry name" value="RNA_pol_sigma_r2"/>
</dbReference>
<dbReference type="AlphaFoldDB" id="A0A2W2AZQ3"/>
<dbReference type="SUPFAM" id="SSF88946">
    <property type="entry name" value="Sigma2 domain of RNA polymerase sigma factors"/>
    <property type="match status" value="1"/>
</dbReference>
<keyword evidence="3" id="KW-1185">Reference proteome</keyword>
<evidence type="ECO:0000313" key="2">
    <source>
        <dbReference type="EMBL" id="PZF78140.1"/>
    </source>
</evidence>
<sequence length="181" mass="19727">MLQHSIPLPLQDQTALAVAMSAANRRAGQLARQVRDPARDRDDHRQDILLDLLQRAHRFDAERGSWGAFVTVVTRHAALTLLAQHLRSAIIENTPTDDLADPRSHVEAATLLSIDVKAARRRLPPSLSEILDAITEEGSVTGAQRAGTLPAASFYRALRQLRLRLIAAGLKPSTVNVAASN</sequence>
<evidence type="ECO:0000313" key="3">
    <source>
        <dbReference type="Proteomes" id="UP000248795"/>
    </source>
</evidence>
<proteinExistence type="predicted"/>